<dbReference type="CDD" id="cd06261">
    <property type="entry name" value="TM_PBP2"/>
    <property type="match status" value="1"/>
</dbReference>
<dbReference type="Pfam" id="PF00528">
    <property type="entry name" value="BPD_transp_1"/>
    <property type="match status" value="1"/>
</dbReference>
<comment type="similarity">
    <text evidence="9">Belongs to the binding-protein-dependent transport system permease family.</text>
</comment>
<dbReference type="EMBL" id="JAPKNK010000004">
    <property type="protein sequence ID" value="MCX5569943.1"/>
    <property type="molecule type" value="Genomic_DNA"/>
</dbReference>
<evidence type="ECO:0000256" key="4">
    <source>
        <dbReference type="ARBA" id="ARBA00022692"/>
    </source>
</evidence>
<dbReference type="GO" id="GO:0005886">
    <property type="term" value="C:plasma membrane"/>
    <property type="evidence" value="ECO:0007669"/>
    <property type="project" value="UniProtKB-SubCell"/>
</dbReference>
<protein>
    <submittedName>
        <fullName evidence="11">ABC transporter permease</fullName>
    </submittedName>
</protein>
<dbReference type="InterPro" id="IPR050366">
    <property type="entry name" value="BP-dependent_transpt_permease"/>
</dbReference>
<dbReference type="PANTHER" id="PTHR43386">
    <property type="entry name" value="OLIGOPEPTIDE TRANSPORT SYSTEM PERMEASE PROTEIN APPC"/>
    <property type="match status" value="1"/>
</dbReference>
<evidence type="ECO:0000256" key="9">
    <source>
        <dbReference type="RuleBase" id="RU363032"/>
    </source>
</evidence>
<feature type="transmembrane region" description="Helical" evidence="9">
    <location>
        <begin position="200"/>
        <end position="222"/>
    </location>
</feature>
<evidence type="ECO:0000256" key="1">
    <source>
        <dbReference type="ARBA" id="ARBA00004651"/>
    </source>
</evidence>
<comment type="caution">
    <text evidence="11">The sequence shown here is derived from an EMBL/GenBank/DDBJ whole genome shotgun (WGS) entry which is preliminary data.</text>
</comment>
<comment type="subcellular location">
    <subcellularLocation>
        <location evidence="1 9">Cell membrane</location>
        <topology evidence="1 9">Multi-pass membrane protein</topology>
    </subcellularLocation>
</comment>
<dbReference type="SUPFAM" id="SSF161098">
    <property type="entry name" value="MetI-like"/>
    <property type="match status" value="1"/>
</dbReference>
<dbReference type="InterPro" id="IPR000515">
    <property type="entry name" value="MetI-like"/>
</dbReference>
<dbReference type="GO" id="GO:0015833">
    <property type="term" value="P:peptide transport"/>
    <property type="evidence" value="ECO:0007669"/>
    <property type="project" value="UniProtKB-KW"/>
</dbReference>
<dbReference type="InterPro" id="IPR035906">
    <property type="entry name" value="MetI-like_sf"/>
</dbReference>
<keyword evidence="7 9" id="KW-1133">Transmembrane helix</keyword>
<accession>A0A9X3IKX9</accession>
<evidence type="ECO:0000256" key="6">
    <source>
        <dbReference type="ARBA" id="ARBA00022927"/>
    </source>
</evidence>
<proteinExistence type="inferred from homology"/>
<organism evidence="11 12">
    <name type="scientific">Kaistia nematophila</name>
    <dbReference type="NCBI Taxonomy" id="2994654"/>
    <lineage>
        <taxon>Bacteria</taxon>
        <taxon>Pseudomonadati</taxon>
        <taxon>Pseudomonadota</taxon>
        <taxon>Alphaproteobacteria</taxon>
        <taxon>Hyphomicrobiales</taxon>
        <taxon>Kaistiaceae</taxon>
        <taxon>Kaistia</taxon>
    </lineage>
</organism>
<evidence type="ECO:0000256" key="5">
    <source>
        <dbReference type="ARBA" id="ARBA00022856"/>
    </source>
</evidence>
<dbReference type="GO" id="GO:0015031">
    <property type="term" value="P:protein transport"/>
    <property type="evidence" value="ECO:0007669"/>
    <property type="project" value="UniProtKB-KW"/>
</dbReference>
<evidence type="ECO:0000313" key="11">
    <source>
        <dbReference type="EMBL" id="MCX5569943.1"/>
    </source>
</evidence>
<reference evidence="11" key="1">
    <citation type="submission" date="2022-11" db="EMBL/GenBank/DDBJ databases">
        <title>Biodiversity and phylogenetic relationships of bacteria.</title>
        <authorList>
            <person name="Machado R.A.R."/>
            <person name="Bhat A."/>
            <person name="Loulou A."/>
            <person name="Kallel S."/>
        </authorList>
    </citation>
    <scope>NUCLEOTIDE SEQUENCE</scope>
    <source>
        <strain evidence="11">K-TC2</strain>
    </source>
</reference>
<evidence type="ECO:0000313" key="12">
    <source>
        <dbReference type="Proteomes" id="UP001144805"/>
    </source>
</evidence>
<sequence>MWSELRRYPKSSVERLSVALAILIILVAVVGVWLAPHDPLLIDFRSKLLPPSPEHWLGTDGSGRDVLSRLLAGARLTLTSTMVVILSALVIGCTIGIASAFLGGAIDNLLMRLTDIWLGFPPLILALGFAAAMGASLEAAIWALVFSWWPNYARLCRMITRDILAQKYMASASALGVSTLRKVFRYVLPNAFDVLIIQVTLDISAVMLGISGLSFIGVGAQIPTPEWGAMISDGRSFVSNGWWIVVFPGLAIFLTALSFNVIGDMLRRELDPTSRRRQ</sequence>
<keyword evidence="8 9" id="KW-0472">Membrane</keyword>
<dbReference type="PROSITE" id="PS50928">
    <property type="entry name" value="ABC_TM1"/>
    <property type="match status" value="1"/>
</dbReference>
<keyword evidence="3" id="KW-1003">Cell membrane</keyword>
<dbReference type="PANTHER" id="PTHR43386:SF1">
    <property type="entry name" value="D,D-DIPEPTIDE TRANSPORT SYSTEM PERMEASE PROTEIN DDPC-RELATED"/>
    <property type="match status" value="1"/>
</dbReference>
<dbReference type="AlphaFoldDB" id="A0A9X3IKX9"/>
<name>A0A9X3IKX9_9HYPH</name>
<keyword evidence="12" id="KW-1185">Reference proteome</keyword>
<feature type="transmembrane region" description="Helical" evidence="9">
    <location>
        <begin position="78"/>
        <end position="102"/>
    </location>
</feature>
<feature type="transmembrane region" description="Helical" evidence="9">
    <location>
        <begin position="242"/>
        <end position="266"/>
    </location>
</feature>
<dbReference type="RefSeq" id="WP_266338910.1">
    <property type="nucleotide sequence ID" value="NZ_JAPKNK010000004.1"/>
</dbReference>
<keyword evidence="2 9" id="KW-0813">Transport</keyword>
<evidence type="ECO:0000256" key="3">
    <source>
        <dbReference type="ARBA" id="ARBA00022475"/>
    </source>
</evidence>
<evidence type="ECO:0000256" key="8">
    <source>
        <dbReference type="ARBA" id="ARBA00023136"/>
    </source>
</evidence>
<gene>
    <name evidence="11" type="ORF">OSH07_12120</name>
</gene>
<feature type="transmembrane region" description="Helical" evidence="9">
    <location>
        <begin position="123"/>
        <end position="148"/>
    </location>
</feature>
<dbReference type="GO" id="GO:0055085">
    <property type="term" value="P:transmembrane transport"/>
    <property type="evidence" value="ECO:0007669"/>
    <property type="project" value="InterPro"/>
</dbReference>
<evidence type="ECO:0000256" key="7">
    <source>
        <dbReference type="ARBA" id="ARBA00022989"/>
    </source>
</evidence>
<dbReference type="Gene3D" id="1.10.3720.10">
    <property type="entry name" value="MetI-like"/>
    <property type="match status" value="1"/>
</dbReference>
<dbReference type="Proteomes" id="UP001144805">
    <property type="component" value="Unassembled WGS sequence"/>
</dbReference>
<evidence type="ECO:0000256" key="2">
    <source>
        <dbReference type="ARBA" id="ARBA00022448"/>
    </source>
</evidence>
<feature type="domain" description="ABC transmembrane type-1" evidence="10">
    <location>
        <begin position="78"/>
        <end position="263"/>
    </location>
</feature>
<feature type="transmembrane region" description="Helical" evidence="9">
    <location>
        <begin position="16"/>
        <end position="35"/>
    </location>
</feature>
<keyword evidence="5" id="KW-0571">Peptide transport</keyword>
<keyword evidence="6" id="KW-0653">Protein transport</keyword>
<keyword evidence="4 9" id="KW-0812">Transmembrane</keyword>
<evidence type="ECO:0000259" key="10">
    <source>
        <dbReference type="PROSITE" id="PS50928"/>
    </source>
</evidence>